<comment type="caution">
    <text evidence="1">The sequence shown here is derived from an EMBL/GenBank/DDBJ whole genome shotgun (WGS) entry which is preliminary data.</text>
</comment>
<accession>A0A645BMN5</accession>
<evidence type="ECO:0000313" key="1">
    <source>
        <dbReference type="EMBL" id="MPM63054.1"/>
    </source>
</evidence>
<reference evidence="1" key="1">
    <citation type="submission" date="2019-08" db="EMBL/GenBank/DDBJ databases">
        <authorList>
            <person name="Kucharzyk K."/>
            <person name="Murdoch R.W."/>
            <person name="Higgins S."/>
            <person name="Loffler F."/>
        </authorList>
    </citation>
    <scope>NUCLEOTIDE SEQUENCE</scope>
</reference>
<protein>
    <submittedName>
        <fullName evidence="1">Uncharacterized protein</fullName>
    </submittedName>
</protein>
<gene>
    <name evidence="1" type="ORF">SDC9_109932</name>
</gene>
<dbReference type="AlphaFoldDB" id="A0A645BMN5"/>
<organism evidence="1">
    <name type="scientific">bioreactor metagenome</name>
    <dbReference type="NCBI Taxonomy" id="1076179"/>
    <lineage>
        <taxon>unclassified sequences</taxon>
        <taxon>metagenomes</taxon>
        <taxon>ecological metagenomes</taxon>
    </lineage>
</organism>
<name>A0A645BMN5_9ZZZZ</name>
<proteinExistence type="predicted"/>
<dbReference type="EMBL" id="VSSQ01019190">
    <property type="protein sequence ID" value="MPM63054.1"/>
    <property type="molecule type" value="Genomic_DNA"/>
</dbReference>
<sequence length="239" mass="28208">MQHQHAVDVRQITAEHFLIQHRNHFPAAVQRIVESQQLAVLVDQDKEKYRKDDAYDDPDPTEWFLRDFLLGQISQTPVFLDFRQDLLLCRPFHDGEHERHPPEGSDRSTYCRPETYGEITQQVHIIDDEIDGIPDQRTDDRHRHDDFHDQHVGAVEFRSDQMGRFLQLLFSQKPWTSQSSQHFAFRLFGSIASFLQPLRDDAAHGLFHSIFFGRRDMFQAGRDVPFLQFHFCTSFLFSL</sequence>